<keyword evidence="5" id="KW-1185">Reference proteome</keyword>
<protein>
    <submittedName>
        <fullName evidence="4">Anti-sigma factor</fullName>
    </submittedName>
</protein>
<dbReference type="InterPro" id="IPR032508">
    <property type="entry name" value="FecR_C"/>
</dbReference>
<feature type="domain" description="FecR protein" evidence="2">
    <location>
        <begin position="116"/>
        <end position="212"/>
    </location>
</feature>
<evidence type="ECO:0000256" key="1">
    <source>
        <dbReference type="SAM" id="Phobius"/>
    </source>
</evidence>
<evidence type="ECO:0000259" key="3">
    <source>
        <dbReference type="Pfam" id="PF16344"/>
    </source>
</evidence>
<dbReference type="RefSeq" id="WP_179952758.1">
    <property type="nucleotide sequence ID" value="NZ_AP019735.1"/>
</dbReference>
<dbReference type="PIRSF" id="PIRSF018266">
    <property type="entry name" value="FecR"/>
    <property type="match status" value="1"/>
</dbReference>
<name>A0A4Y1WTQ1_9BACT</name>
<keyword evidence="1" id="KW-0472">Membrane</keyword>
<dbReference type="GO" id="GO:0016989">
    <property type="term" value="F:sigma factor antagonist activity"/>
    <property type="evidence" value="ECO:0007669"/>
    <property type="project" value="TreeGrafter"/>
</dbReference>
<evidence type="ECO:0000313" key="4">
    <source>
        <dbReference type="EMBL" id="BBL04451.1"/>
    </source>
</evidence>
<feature type="domain" description="Protein FecR C-terminal" evidence="3">
    <location>
        <begin position="257"/>
        <end position="324"/>
    </location>
</feature>
<keyword evidence="1" id="KW-0812">Transmembrane</keyword>
<dbReference type="InterPro" id="IPR012373">
    <property type="entry name" value="Ferrdict_sens_TM"/>
</dbReference>
<dbReference type="Gene3D" id="3.55.50.30">
    <property type="match status" value="1"/>
</dbReference>
<reference evidence="5" key="1">
    <citation type="submission" date="2019-06" db="EMBL/GenBank/DDBJ databases">
        <title>Alistipes onderdonkii subsp. vulgaris subsp. nov., Alistipes dispar sp. nov. and Alistipes communis sp. nov., isolated from human faeces, and creation of Alistipes onderdonkii subsp. onderdonkii subsp. nov.</title>
        <authorList>
            <person name="Sakamoto M."/>
            <person name="Ikeyama N."/>
            <person name="Ogata Y."/>
            <person name="Suda W."/>
            <person name="Iino T."/>
            <person name="Hattori M."/>
            <person name="Ohkuma M."/>
        </authorList>
    </citation>
    <scope>NUCLEOTIDE SEQUENCE [LARGE SCALE GENOMIC DNA]</scope>
    <source>
        <strain evidence="5">5CBH24</strain>
    </source>
</reference>
<evidence type="ECO:0000259" key="2">
    <source>
        <dbReference type="Pfam" id="PF04773"/>
    </source>
</evidence>
<dbReference type="Pfam" id="PF04773">
    <property type="entry name" value="FecR"/>
    <property type="match status" value="1"/>
</dbReference>
<feature type="transmembrane region" description="Helical" evidence="1">
    <location>
        <begin position="87"/>
        <end position="106"/>
    </location>
</feature>
<dbReference type="Gene3D" id="2.60.120.1440">
    <property type="match status" value="1"/>
</dbReference>
<dbReference type="KEGG" id="acou:A5CBH24_17640"/>
<dbReference type="Pfam" id="PF16344">
    <property type="entry name" value="FecR_C"/>
    <property type="match status" value="1"/>
</dbReference>
<keyword evidence="1" id="KW-1133">Transmembrane helix</keyword>
<dbReference type="PANTHER" id="PTHR30273:SF2">
    <property type="entry name" value="PROTEIN FECR"/>
    <property type="match status" value="1"/>
</dbReference>
<dbReference type="AlphaFoldDB" id="A0A4Y1WTQ1"/>
<dbReference type="EMBL" id="AP019735">
    <property type="protein sequence ID" value="BBL04451.1"/>
    <property type="molecule type" value="Genomic_DNA"/>
</dbReference>
<dbReference type="InterPro" id="IPR006860">
    <property type="entry name" value="FecR"/>
</dbReference>
<dbReference type="Proteomes" id="UP000318946">
    <property type="component" value="Chromosome"/>
</dbReference>
<proteinExistence type="predicted"/>
<dbReference type="GeneID" id="78342481"/>
<dbReference type="PANTHER" id="PTHR30273">
    <property type="entry name" value="PERIPLASMIC SIGNAL SENSOR AND SIGMA FACTOR ACTIVATOR FECR-RELATED"/>
    <property type="match status" value="1"/>
</dbReference>
<evidence type="ECO:0000313" key="5">
    <source>
        <dbReference type="Proteomes" id="UP000318946"/>
    </source>
</evidence>
<organism evidence="4 5">
    <name type="scientific">Alistipes communis</name>
    <dbReference type="NCBI Taxonomy" id="2585118"/>
    <lineage>
        <taxon>Bacteria</taxon>
        <taxon>Pseudomonadati</taxon>
        <taxon>Bacteroidota</taxon>
        <taxon>Bacteroidia</taxon>
        <taxon>Bacteroidales</taxon>
        <taxon>Rikenellaceae</taxon>
        <taxon>Alistipes</taxon>
    </lineage>
</organism>
<accession>A0A4Y1WTQ1</accession>
<gene>
    <name evidence="4" type="ORF">A5CBH24_17640</name>
</gene>
<sequence length="328" mass="37440">MDIVRKIIRAYLYNPMPEKVQRQFRSWCLREEGSHEKTEALREEWERLDPAAVLPTDEEAYRGKLARLHGEMRPPLRLRTIPLSRRAAAVAAAVVVLAMSVEFFVVRHLTADSTTVLVTAENSKGRFTLPDGSVVWLNADSRLAYSNRFVDSEKREVRLEGEAFFDVRRDTLRPFEVTMGGLEVRVLGTRFNASHIPDLGIEEVTLLSGSVEVGHDGSRETVRLLPDQSCAYDTVSGRLAVRNVRASNYGSWTGDSIVFDNMTLEDIAVNLEHWYNIRIRIDDGVDASTRISFTLRPETLDETLRIIENLTHFACERTDRQHITIRKR</sequence>